<dbReference type="Ensembl" id="ENSCCRT00010108874.1">
    <property type="protein sequence ID" value="ENSCCRP00010098154.1"/>
    <property type="gene ID" value="ENSCCRG00010043006.1"/>
</dbReference>
<dbReference type="Proteomes" id="UP000694701">
    <property type="component" value="Unplaced"/>
</dbReference>
<dbReference type="PANTHER" id="PTHR34488:SF1">
    <property type="entry name" value="SI:CH211-245H14.1-RELATED"/>
    <property type="match status" value="1"/>
</dbReference>
<evidence type="ECO:0000313" key="1">
    <source>
        <dbReference type="Ensembl" id="ENSCCRP00020078473.1"/>
    </source>
</evidence>
<reference evidence="1" key="1">
    <citation type="submission" date="2025-05" db="UniProtKB">
        <authorList>
            <consortium name="Ensembl"/>
        </authorList>
    </citation>
    <scope>IDENTIFICATION</scope>
</reference>
<accession>A0A8C2IDM2</accession>
<dbReference type="Proteomes" id="UP000694427">
    <property type="component" value="Unplaced"/>
</dbReference>
<protein>
    <submittedName>
        <fullName evidence="1">Uncharacterized protein</fullName>
    </submittedName>
</protein>
<proteinExistence type="predicted"/>
<keyword evidence="2" id="KW-1185">Reference proteome</keyword>
<organism evidence="1 3">
    <name type="scientific">Cyprinus carpio</name>
    <name type="common">Common carp</name>
    <dbReference type="NCBI Taxonomy" id="7962"/>
    <lineage>
        <taxon>Eukaryota</taxon>
        <taxon>Metazoa</taxon>
        <taxon>Chordata</taxon>
        <taxon>Craniata</taxon>
        <taxon>Vertebrata</taxon>
        <taxon>Euteleostomi</taxon>
        <taxon>Actinopterygii</taxon>
        <taxon>Neopterygii</taxon>
        <taxon>Teleostei</taxon>
        <taxon>Ostariophysi</taxon>
        <taxon>Cypriniformes</taxon>
        <taxon>Cyprinidae</taxon>
        <taxon>Cyprininae</taxon>
        <taxon>Cyprinus</taxon>
    </lineage>
</organism>
<sequence>MDLAEKNFKHSLKKSVSKEVSSPGKCHFFLFFCPITSRTGTDIDAAVNYLDEVNTASKPVIMVVLHNTFDPEKIILDSNNAIKREYISAVDCLFSDSGLLSCQKNTNAIGKIQTDLKSKKWTSYYCLKKDRPLHEPNRKKTFLLLFV</sequence>
<name>A0A8C2IDM2_CYPCA</name>
<evidence type="ECO:0000313" key="3">
    <source>
        <dbReference type="Proteomes" id="UP000694701"/>
    </source>
</evidence>
<dbReference type="PANTHER" id="PTHR34488">
    <property type="entry name" value="SI:CH211-245H14.1-RELATED"/>
    <property type="match status" value="1"/>
</dbReference>
<dbReference type="Ensembl" id="ENSCCRT00020086034.1">
    <property type="protein sequence ID" value="ENSCCRP00020078474.1"/>
    <property type="gene ID" value="ENSCCRG00020036490.1"/>
</dbReference>
<dbReference type="Ensembl" id="ENSCCRT00020086033.1">
    <property type="protein sequence ID" value="ENSCCRP00020078473.1"/>
    <property type="gene ID" value="ENSCCRG00020036490.1"/>
</dbReference>
<evidence type="ECO:0000313" key="2">
    <source>
        <dbReference type="Proteomes" id="UP000694427"/>
    </source>
</evidence>
<dbReference type="AlphaFoldDB" id="A0A8C2IDM2"/>